<dbReference type="AlphaFoldDB" id="A0A7S3VT40"/>
<protein>
    <submittedName>
        <fullName evidence="2">Uncharacterized protein</fullName>
    </submittedName>
</protein>
<feature type="compositionally biased region" description="Low complexity" evidence="1">
    <location>
        <begin position="16"/>
        <end position="26"/>
    </location>
</feature>
<name>A0A7S3VT40_DUNTE</name>
<accession>A0A7S3VT40</accession>
<organism evidence="2">
    <name type="scientific">Dunaliella tertiolecta</name>
    <name type="common">Green alga</name>
    <dbReference type="NCBI Taxonomy" id="3047"/>
    <lineage>
        <taxon>Eukaryota</taxon>
        <taxon>Viridiplantae</taxon>
        <taxon>Chlorophyta</taxon>
        <taxon>core chlorophytes</taxon>
        <taxon>Chlorophyceae</taxon>
        <taxon>CS clade</taxon>
        <taxon>Chlamydomonadales</taxon>
        <taxon>Dunaliellaceae</taxon>
        <taxon>Dunaliella</taxon>
    </lineage>
</organism>
<dbReference type="EMBL" id="HBIP01031508">
    <property type="protein sequence ID" value="CAE0504065.1"/>
    <property type="molecule type" value="Transcribed_RNA"/>
</dbReference>
<feature type="region of interest" description="Disordered" evidence="1">
    <location>
        <begin position="157"/>
        <end position="178"/>
    </location>
</feature>
<reference evidence="2" key="1">
    <citation type="submission" date="2021-01" db="EMBL/GenBank/DDBJ databases">
        <authorList>
            <person name="Corre E."/>
            <person name="Pelletier E."/>
            <person name="Niang G."/>
            <person name="Scheremetjew M."/>
            <person name="Finn R."/>
            <person name="Kale V."/>
            <person name="Holt S."/>
            <person name="Cochrane G."/>
            <person name="Meng A."/>
            <person name="Brown T."/>
            <person name="Cohen L."/>
        </authorList>
    </citation>
    <scope>NUCLEOTIDE SEQUENCE</scope>
    <source>
        <strain evidence="2">CCMP1320</strain>
    </source>
</reference>
<sequence>MPCTSWRTLVPAEGPQQQQQQQQQQQHRARPLPPSCFVVVFDPAHPKPLMAAHVPSASHTALLFVQSDMPQHMEHTAAPLDGSEAQQHKGRPPIISPLLVVTEDRGYAYIGHEGSLGAGLLSQQHKRQQQQQKRMQAAGGEGTSAFEAAFGAAAVTRKQQQEEEDAGMEVDGDSSQPRWRQLFDAPSHALPAPMDLAASFLQLITSDLGKEE</sequence>
<feature type="compositionally biased region" description="Acidic residues" evidence="1">
    <location>
        <begin position="162"/>
        <end position="172"/>
    </location>
</feature>
<proteinExistence type="predicted"/>
<evidence type="ECO:0000256" key="1">
    <source>
        <dbReference type="SAM" id="MobiDB-lite"/>
    </source>
</evidence>
<feature type="region of interest" description="Disordered" evidence="1">
    <location>
        <begin position="1"/>
        <end position="30"/>
    </location>
</feature>
<evidence type="ECO:0000313" key="2">
    <source>
        <dbReference type="EMBL" id="CAE0504065.1"/>
    </source>
</evidence>
<gene>
    <name evidence="2" type="ORF">DTER00134_LOCUS19138</name>
</gene>